<feature type="domain" description="Mur ligase central" evidence="16">
    <location>
        <begin position="115"/>
        <end position="315"/>
    </location>
</feature>
<keyword evidence="6 12" id="KW-0547">Nucleotide-binding</keyword>
<evidence type="ECO:0000313" key="17">
    <source>
        <dbReference type="EMBL" id="GEK57625.1"/>
    </source>
</evidence>
<feature type="binding site" evidence="12">
    <location>
        <position position="189"/>
    </location>
    <ligand>
        <name>UDP-N-acetyl-alpha-D-muramoyl-L-alanyl-D-glutamate</name>
        <dbReference type="ChEBI" id="CHEBI:83900"/>
    </ligand>
</feature>
<dbReference type="UniPathway" id="UPA00219"/>
<dbReference type="InterPro" id="IPR005761">
    <property type="entry name" value="UDP-N-AcMur-Glu-dNH2Pim_ligase"/>
</dbReference>
<keyword evidence="10 12" id="KW-0131">Cell cycle</keyword>
<dbReference type="Pfam" id="PF02875">
    <property type="entry name" value="Mur_ligase_C"/>
    <property type="match status" value="1"/>
</dbReference>
<organism evidence="17 18">
    <name type="scientific">Marinococcus halophilus</name>
    <dbReference type="NCBI Taxonomy" id="1371"/>
    <lineage>
        <taxon>Bacteria</taxon>
        <taxon>Bacillati</taxon>
        <taxon>Bacillota</taxon>
        <taxon>Bacilli</taxon>
        <taxon>Bacillales</taxon>
        <taxon>Bacillaceae</taxon>
        <taxon>Marinococcus</taxon>
    </lineage>
</organism>
<evidence type="ECO:0000259" key="16">
    <source>
        <dbReference type="Pfam" id="PF08245"/>
    </source>
</evidence>
<dbReference type="InterPro" id="IPR036565">
    <property type="entry name" value="Mur-like_cat_sf"/>
</dbReference>
<dbReference type="GO" id="GO:0005737">
    <property type="term" value="C:cytoplasm"/>
    <property type="evidence" value="ECO:0007669"/>
    <property type="project" value="UniProtKB-SubCell"/>
</dbReference>
<keyword evidence="9 12" id="KW-0573">Peptidoglycan synthesis</keyword>
<comment type="function">
    <text evidence="12">Catalyzes the addition of an amino acid to the nucleotide precursor UDP-N-acetylmuramoyl-L-alanyl-D-glutamate (UMAG) in the biosynthesis of bacterial cell-wall peptidoglycan.</text>
</comment>
<evidence type="ECO:0000256" key="3">
    <source>
        <dbReference type="ARBA" id="ARBA00022490"/>
    </source>
</evidence>
<evidence type="ECO:0000256" key="7">
    <source>
        <dbReference type="ARBA" id="ARBA00022840"/>
    </source>
</evidence>
<dbReference type="HAMAP" id="MF_00208">
    <property type="entry name" value="MurE"/>
    <property type="match status" value="1"/>
</dbReference>
<comment type="PTM">
    <text evidence="12">Carboxylation is probably crucial for Mg(2+) binding and, consequently, for the gamma-phosphate positioning of ATP.</text>
</comment>
<keyword evidence="8 12" id="KW-0133">Cell shape</keyword>
<dbReference type="PANTHER" id="PTHR23135">
    <property type="entry name" value="MUR LIGASE FAMILY MEMBER"/>
    <property type="match status" value="1"/>
</dbReference>
<dbReference type="Proteomes" id="UP000321051">
    <property type="component" value="Unassembled WGS sequence"/>
</dbReference>
<protein>
    <recommendedName>
        <fullName evidence="12">UDP-N-acetylmuramyl-tripeptide synthetase</fullName>
        <ecNumber evidence="12">6.3.2.-</ecNumber>
    </recommendedName>
    <alternativeName>
        <fullName evidence="12">UDP-MurNAc-tripeptide synthetase</fullName>
    </alternativeName>
</protein>
<comment type="cofactor">
    <cofactor evidence="12">
        <name>Mg(2+)</name>
        <dbReference type="ChEBI" id="CHEBI:18420"/>
    </cofactor>
</comment>
<evidence type="ECO:0000256" key="2">
    <source>
        <dbReference type="ARBA" id="ARBA00005898"/>
    </source>
</evidence>
<evidence type="ECO:0000259" key="14">
    <source>
        <dbReference type="Pfam" id="PF01225"/>
    </source>
</evidence>
<accession>A0A510Y2T2</accession>
<keyword evidence="3 12" id="KW-0963">Cytoplasm</keyword>
<keyword evidence="11 12" id="KW-0961">Cell wall biogenesis/degradation</keyword>
<dbReference type="PROSITE" id="PS01011">
    <property type="entry name" value="FOLYLPOLYGLU_SYNT_1"/>
    <property type="match status" value="1"/>
</dbReference>
<evidence type="ECO:0000256" key="6">
    <source>
        <dbReference type="ARBA" id="ARBA00022741"/>
    </source>
</evidence>
<feature type="binding site" evidence="12">
    <location>
        <position position="31"/>
    </location>
    <ligand>
        <name>UDP-N-acetyl-alpha-D-muramoyl-L-alanyl-D-glutamate</name>
        <dbReference type="ChEBI" id="CHEBI:83900"/>
    </ligand>
</feature>
<evidence type="ECO:0000256" key="13">
    <source>
        <dbReference type="RuleBase" id="RU004135"/>
    </source>
</evidence>
<dbReference type="GO" id="GO:0000287">
    <property type="term" value="F:magnesium ion binding"/>
    <property type="evidence" value="ECO:0007669"/>
    <property type="project" value="UniProtKB-UniRule"/>
</dbReference>
<dbReference type="InterPro" id="IPR036615">
    <property type="entry name" value="Mur_ligase_C_dom_sf"/>
</dbReference>
<evidence type="ECO:0000256" key="9">
    <source>
        <dbReference type="ARBA" id="ARBA00022984"/>
    </source>
</evidence>
<dbReference type="InterPro" id="IPR004101">
    <property type="entry name" value="Mur_ligase_C"/>
</dbReference>
<dbReference type="NCBIfam" id="TIGR01085">
    <property type="entry name" value="murE"/>
    <property type="match status" value="1"/>
</dbReference>
<dbReference type="STRING" id="1371.GCA_900166605_00557"/>
<sequence>MKWTWKKNNSLPFQDVFGPVESTITHMTYDSRKVQENGCFVSIPGKNMDGHTFIPDAVRNGASTIVGSDHETLTRYAALFPAVTFVLVEDSKTAMADYAAHLHHHVHKKMNLFGVTGTNGKTTVTAYIRSMLNNLGEPSGIIGTAGVWSKSDKYPFKPTTPTTPEAADLHDIFASFYDEGTRTVAMEATSIAIDLKRLHGLEFEVGVHTNLVSEHMEFHGTMENYKRAKLKLFEQSRQAVVNLDDDGMARDILDMFDGPVWTYGIRCSADIMASNIRTDARGSSFLLTVQGRSYLARAPVFGEYNISNILAAVGSCLAAGYPISEILYSLPDIQGAEGRFQIVSEYPGKQIILDYAHTPDALELVVDTVKNLPHNRLILMITGIGLRDPAKRPKMAAVVEGKADHIIVSVDHPGPYNRQRIVDDVASGFQNPRAENVYKRKHREDGIYTALSLAESGDLVVITGLGFGGYQVIKDQHVPYDELEVIDSFFQENRQLS</sequence>
<dbReference type="InterPro" id="IPR035911">
    <property type="entry name" value="MurE/MurF_N"/>
</dbReference>
<keyword evidence="5 12" id="KW-0132">Cell division</keyword>
<keyword evidence="12" id="KW-0460">Magnesium</keyword>
<dbReference type="GO" id="GO:0005524">
    <property type="term" value="F:ATP binding"/>
    <property type="evidence" value="ECO:0007669"/>
    <property type="project" value="UniProtKB-UniRule"/>
</dbReference>
<comment type="subcellular location">
    <subcellularLocation>
        <location evidence="12 13">Cytoplasm</location>
    </subcellularLocation>
</comment>
<feature type="modified residue" description="N6-carboxylysine" evidence="12">
    <location>
        <position position="229"/>
    </location>
</feature>
<dbReference type="OrthoDB" id="9800958at2"/>
<dbReference type="GO" id="GO:0009252">
    <property type="term" value="P:peptidoglycan biosynthetic process"/>
    <property type="evidence" value="ECO:0007669"/>
    <property type="project" value="UniProtKB-UniRule"/>
</dbReference>
<dbReference type="InterPro" id="IPR018109">
    <property type="entry name" value="Folylpolyglutamate_synth_CS"/>
</dbReference>
<comment type="pathway">
    <text evidence="1 12 13">Cell wall biogenesis; peptidoglycan biosynthesis.</text>
</comment>
<evidence type="ECO:0000256" key="12">
    <source>
        <dbReference type="HAMAP-Rule" id="MF_00208"/>
    </source>
</evidence>
<dbReference type="SUPFAM" id="SSF63418">
    <property type="entry name" value="MurE/MurF N-terminal domain"/>
    <property type="match status" value="1"/>
</dbReference>
<feature type="domain" description="Mur ligase N-terminal catalytic" evidence="14">
    <location>
        <begin position="23"/>
        <end position="74"/>
    </location>
</feature>
<dbReference type="GO" id="GO:0004326">
    <property type="term" value="F:tetrahydrofolylpolyglutamate synthase activity"/>
    <property type="evidence" value="ECO:0007669"/>
    <property type="project" value="InterPro"/>
</dbReference>
<feature type="binding site" evidence="12">
    <location>
        <position position="197"/>
    </location>
    <ligand>
        <name>UDP-N-acetyl-alpha-D-muramoyl-L-alanyl-D-glutamate</name>
        <dbReference type="ChEBI" id="CHEBI:83900"/>
    </ligand>
</feature>
<name>A0A510Y2T2_MARHA</name>
<evidence type="ECO:0000259" key="15">
    <source>
        <dbReference type="Pfam" id="PF02875"/>
    </source>
</evidence>
<keyword evidence="4 12" id="KW-0436">Ligase</keyword>
<evidence type="ECO:0000256" key="8">
    <source>
        <dbReference type="ARBA" id="ARBA00022960"/>
    </source>
</evidence>
<dbReference type="SUPFAM" id="SSF53244">
    <property type="entry name" value="MurD-like peptide ligases, peptide-binding domain"/>
    <property type="match status" value="1"/>
</dbReference>
<feature type="binding site" evidence="12">
    <location>
        <begin position="162"/>
        <end position="163"/>
    </location>
    <ligand>
        <name>UDP-N-acetyl-alpha-D-muramoyl-L-alanyl-D-glutamate</name>
        <dbReference type="ChEBI" id="CHEBI:83900"/>
    </ligand>
</feature>
<dbReference type="EC" id="6.3.2.-" evidence="12"/>
<comment type="caution">
    <text evidence="12">Lacks conserved residue(s) required for the propagation of feature annotation.</text>
</comment>
<proteinExistence type="inferred from homology"/>
<evidence type="ECO:0000256" key="11">
    <source>
        <dbReference type="ARBA" id="ARBA00023316"/>
    </source>
</evidence>
<evidence type="ECO:0000256" key="4">
    <source>
        <dbReference type="ARBA" id="ARBA00022598"/>
    </source>
</evidence>
<keyword evidence="7 12" id="KW-0067">ATP-binding</keyword>
<dbReference type="EMBL" id="BJUN01000002">
    <property type="protein sequence ID" value="GEK57625.1"/>
    <property type="molecule type" value="Genomic_DNA"/>
</dbReference>
<dbReference type="GO" id="GO:0008360">
    <property type="term" value="P:regulation of cell shape"/>
    <property type="evidence" value="ECO:0007669"/>
    <property type="project" value="UniProtKB-KW"/>
</dbReference>
<dbReference type="RefSeq" id="WP_094907562.1">
    <property type="nucleotide sequence ID" value="NZ_BJUN01000002.1"/>
</dbReference>
<dbReference type="PANTHER" id="PTHR23135:SF4">
    <property type="entry name" value="UDP-N-ACETYLMURAMOYL-L-ALANYL-D-GLUTAMATE--2,6-DIAMINOPIMELATE LIGASE MURE HOMOLOG, CHLOROPLASTIC"/>
    <property type="match status" value="1"/>
</dbReference>
<comment type="similarity">
    <text evidence="2 12">Belongs to the MurCDEF family. MurE subfamily.</text>
</comment>
<dbReference type="SUPFAM" id="SSF53623">
    <property type="entry name" value="MurD-like peptide ligases, catalytic domain"/>
    <property type="match status" value="1"/>
</dbReference>
<dbReference type="Pfam" id="PF01225">
    <property type="entry name" value="Mur_ligase"/>
    <property type="match status" value="1"/>
</dbReference>
<feature type="binding site" evidence="12">
    <location>
        <begin position="117"/>
        <end position="123"/>
    </location>
    <ligand>
        <name>ATP</name>
        <dbReference type="ChEBI" id="CHEBI:30616"/>
    </ligand>
</feature>
<dbReference type="Pfam" id="PF08245">
    <property type="entry name" value="Mur_ligase_M"/>
    <property type="match status" value="1"/>
</dbReference>
<dbReference type="Gene3D" id="3.40.1190.10">
    <property type="entry name" value="Mur-like, catalytic domain"/>
    <property type="match status" value="1"/>
</dbReference>
<dbReference type="AlphaFoldDB" id="A0A510Y2T2"/>
<dbReference type="Gene3D" id="3.90.190.20">
    <property type="entry name" value="Mur ligase, C-terminal domain"/>
    <property type="match status" value="1"/>
</dbReference>
<dbReference type="InterPro" id="IPR000713">
    <property type="entry name" value="Mur_ligase_N"/>
</dbReference>
<keyword evidence="18" id="KW-1185">Reference proteome</keyword>
<dbReference type="InterPro" id="IPR013221">
    <property type="entry name" value="Mur_ligase_cen"/>
</dbReference>
<comment type="caution">
    <text evidence="17">The sequence shown here is derived from an EMBL/GenBank/DDBJ whole genome shotgun (WGS) entry which is preliminary data.</text>
</comment>
<dbReference type="GO" id="GO:0051301">
    <property type="term" value="P:cell division"/>
    <property type="evidence" value="ECO:0007669"/>
    <property type="project" value="UniProtKB-KW"/>
</dbReference>
<feature type="domain" description="Mur ligase C-terminal" evidence="15">
    <location>
        <begin position="338"/>
        <end position="464"/>
    </location>
</feature>
<gene>
    <name evidence="17" type="primary">murE2</name>
    <name evidence="12" type="synonym">murE</name>
    <name evidence="17" type="ORF">MHA01_05300</name>
</gene>
<evidence type="ECO:0000256" key="10">
    <source>
        <dbReference type="ARBA" id="ARBA00023306"/>
    </source>
</evidence>
<dbReference type="NCBIfam" id="NF001126">
    <property type="entry name" value="PRK00139.1-4"/>
    <property type="match status" value="1"/>
</dbReference>
<dbReference type="Gene3D" id="3.40.1390.10">
    <property type="entry name" value="MurE/MurF, N-terminal domain"/>
    <property type="match status" value="1"/>
</dbReference>
<dbReference type="GO" id="GO:0071555">
    <property type="term" value="P:cell wall organization"/>
    <property type="evidence" value="ECO:0007669"/>
    <property type="project" value="UniProtKB-KW"/>
</dbReference>
<evidence type="ECO:0000256" key="5">
    <source>
        <dbReference type="ARBA" id="ARBA00022618"/>
    </source>
</evidence>
<reference evidence="17 18" key="1">
    <citation type="submission" date="2019-07" db="EMBL/GenBank/DDBJ databases">
        <title>Whole genome shotgun sequence of Marinococcus halophilus NBRC 102359.</title>
        <authorList>
            <person name="Hosoyama A."/>
            <person name="Uohara A."/>
            <person name="Ohji S."/>
            <person name="Ichikawa N."/>
        </authorList>
    </citation>
    <scope>NUCLEOTIDE SEQUENCE [LARGE SCALE GENOMIC DNA]</scope>
    <source>
        <strain evidence="17 18">NBRC 102359</strain>
    </source>
</reference>
<evidence type="ECO:0000256" key="1">
    <source>
        <dbReference type="ARBA" id="ARBA00004752"/>
    </source>
</evidence>
<evidence type="ECO:0000313" key="18">
    <source>
        <dbReference type="Proteomes" id="UP000321051"/>
    </source>
</evidence>